<dbReference type="EMBL" id="CP053661">
    <property type="protein sequence ID" value="QKD81491.1"/>
    <property type="molecule type" value="Genomic_DNA"/>
</dbReference>
<keyword evidence="4" id="KW-1185">Reference proteome</keyword>
<sequence>MSQFPIFYSDVFLQHDTGSYHPENAGRLRAVVAALRQVPWADRLDWRSPTPVDAQGDRLRAALYAVHPPDYVAAVEYVATHGGGQVDPDTVVSPDSYEAALLAVSAWLDAVDTVLQTGRPAFALVRPPGHHALPRRGMGFCLFSNVAIAAQYALRQPGIERVGILDWDVHHGNGTEAIVESDPRIAFCSLHEYPQYPGTGAAGDRGPHDTVRNFPMQAGSTLADYEPLFAREIVPFFQAFRPDLLLISAGYDATRADPLARICLNPSDYGIFTRYCLKITPHLAFGLEGGYDYTALAESVIATIEPCLEPASIRS</sequence>
<dbReference type="CDD" id="cd09992">
    <property type="entry name" value="HDAC_classII"/>
    <property type="match status" value="1"/>
</dbReference>
<evidence type="ECO:0000313" key="3">
    <source>
        <dbReference type="EMBL" id="QKD81491.1"/>
    </source>
</evidence>
<feature type="domain" description="Histone deacetylase" evidence="2">
    <location>
        <begin position="21"/>
        <end position="304"/>
    </location>
</feature>
<accession>A0A6M8BD02</accession>
<comment type="similarity">
    <text evidence="1">Belongs to the histone deacetylase family.</text>
</comment>
<dbReference type="PANTHER" id="PTHR10625">
    <property type="entry name" value="HISTONE DEACETYLASE HDAC1-RELATED"/>
    <property type="match status" value="1"/>
</dbReference>
<dbReference type="PRINTS" id="PR01270">
    <property type="entry name" value="HDASUPER"/>
</dbReference>
<dbReference type="InterPro" id="IPR037138">
    <property type="entry name" value="His_deacetylse_dom_sf"/>
</dbReference>
<dbReference type="Proteomes" id="UP000505210">
    <property type="component" value="Chromosome"/>
</dbReference>
<protein>
    <submittedName>
        <fullName evidence="3">Histone deacetylase</fullName>
    </submittedName>
</protein>
<gene>
    <name evidence="3" type="ORF">HPC62_04210</name>
</gene>
<dbReference type="GO" id="GO:0040029">
    <property type="term" value="P:epigenetic regulation of gene expression"/>
    <property type="evidence" value="ECO:0007669"/>
    <property type="project" value="TreeGrafter"/>
</dbReference>
<dbReference type="InterPro" id="IPR000286">
    <property type="entry name" value="HDACs"/>
</dbReference>
<dbReference type="RefSeq" id="WP_172353889.1">
    <property type="nucleotide sequence ID" value="NZ_CP053661.1"/>
</dbReference>
<evidence type="ECO:0000313" key="4">
    <source>
        <dbReference type="Proteomes" id="UP000505210"/>
    </source>
</evidence>
<dbReference type="Pfam" id="PF00850">
    <property type="entry name" value="Hist_deacetyl"/>
    <property type="match status" value="1"/>
</dbReference>
<dbReference type="GO" id="GO:0004407">
    <property type="term" value="F:histone deacetylase activity"/>
    <property type="evidence" value="ECO:0007669"/>
    <property type="project" value="TreeGrafter"/>
</dbReference>
<dbReference type="Gene3D" id="3.40.800.20">
    <property type="entry name" value="Histone deacetylase domain"/>
    <property type="match status" value="1"/>
</dbReference>
<dbReference type="AlphaFoldDB" id="A0A6M8BD02"/>
<dbReference type="InterPro" id="IPR023696">
    <property type="entry name" value="Ureohydrolase_dom_sf"/>
</dbReference>
<reference evidence="3 4" key="1">
    <citation type="submission" date="2020-05" db="EMBL/GenBank/DDBJ databases">
        <title>Complete genome sequence of of a novel Thermoleptolyngbya strain isolated from hot springs of Ganzi, Sichuan China.</title>
        <authorList>
            <person name="Tang J."/>
            <person name="Daroch M."/>
            <person name="Li L."/>
            <person name="Waleron K."/>
            <person name="Waleron M."/>
            <person name="Waleron M."/>
        </authorList>
    </citation>
    <scope>NUCLEOTIDE SEQUENCE [LARGE SCALE GENOMIC DNA]</scope>
    <source>
        <strain evidence="3 4">PKUAC-SCTA183</strain>
    </source>
</reference>
<evidence type="ECO:0000256" key="1">
    <source>
        <dbReference type="ARBA" id="ARBA00005947"/>
    </source>
</evidence>
<evidence type="ECO:0000259" key="2">
    <source>
        <dbReference type="Pfam" id="PF00850"/>
    </source>
</evidence>
<dbReference type="InterPro" id="IPR023801">
    <property type="entry name" value="His_deacetylse_dom"/>
</dbReference>
<dbReference type="KEGG" id="theu:HPC62_04210"/>
<name>A0A6M8BD02_9CYAN</name>
<dbReference type="SUPFAM" id="SSF52768">
    <property type="entry name" value="Arginase/deacetylase"/>
    <property type="match status" value="1"/>
</dbReference>
<organism evidence="3 4">
    <name type="scientific">Thermoleptolyngbya sichuanensis A183</name>
    <dbReference type="NCBI Taxonomy" id="2737172"/>
    <lineage>
        <taxon>Bacteria</taxon>
        <taxon>Bacillati</taxon>
        <taxon>Cyanobacteriota</taxon>
        <taxon>Cyanophyceae</taxon>
        <taxon>Oculatellales</taxon>
        <taxon>Oculatellaceae</taxon>
        <taxon>Thermoleptolyngbya</taxon>
        <taxon>Thermoleptolyngbya sichuanensis</taxon>
    </lineage>
</organism>
<proteinExistence type="inferred from homology"/>
<dbReference type="PANTHER" id="PTHR10625:SF10">
    <property type="entry name" value="HISTONE DEACETYLASE HDAC1"/>
    <property type="match status" value="1"/>
</dbReference>